<name>A0AAW8D793_9BURK</name>
<sequence length="100" mass="10436">MKVGTAFEVAAIGAVPSRNQWQMRMFGGPIYSGGVSFSADVLWGSVLLCRLVYAGPARTVAEAHAALAARGLIWIAGYESRPGGAMPTWTAPEPVCPSLG</sequence>
<dbReference type="RefSeq" id="WP_307508033.1">
    <property type="nucleotide sequence ID" value="NZ_JAUSRX010000007.1"/>
</dbReference>
<comment type="caution">
    <text evidence="1">The sequence shown here is derived from an EMBL/GenBank/DDBJ whole genome shotgun (WGS) entry which is preliminary data.</text>
</comment>
<evidence type="ECO:0000313" key="1">
    <source>
        <dbReference type="EMBL" id="MDP9897216.1"/>
    </source>
</evidence>
<gene>
    <name evidence="1" type="ORF">J2W31_006358</name>
</gene>
<dbReference type="AlphaFoldDB" id="A0AAW8D793"/>
<protein>
    <submittedName>
        <fullName evidence="1">Uncharacterized protein</fullName>
    </submittedName>
</protein>
<reference evidence="1" key="1">
    <citation type="submission" date="2023-07" db="EMBL/GenBank/DDBJ databases">
        <title>Sorghum-associated microbial communities from plants grown in Nebraska, USA.</title>
        <authorList>
            <person name="Schachtman D."/>
        </authorList>
    </citation>
    <scope>NUCLEOTIDE SEQUENCE</scope>
    <source>
        <strain evidence="1">DS3754</strain>
    </source>
</reference>
<accession>A0AAW8D793</accession>
<evidence type="ECO:0000313" key="2">
    <source>
        <dbReference type="Proteomes" id="UP001242045"/>
    </source>
</evidence>
<organism evidence="1 2">
    <name type="scientific">Variovorax boronicumulans</name>
    <dbReference type="NCBI Taxonomy" id="436515"/>
    <lineage>
        <taxon>Bacteria</taxon>
        <taxon>Pseudomonadati</taxon>
        <taxon>Pseudomonadota</taxon>
        <taxon>Betaproteobacteria</taxon>
        <taxon>Burkholderiales</taxon>
        <taxon>Comamonadaceae</taxon>
        <taxon>Variovorax</taxon>
    </lineage>
</organism>
<dbReference type="Proteomes" id="UP001242045">
    <property type="component" value="Unassembled WGS sequence"/>
</dbReference>
<dbReference type="EMBL" id="JAUSRD010000025">
    <property type="protein sequence ID" value="MDP9897216.1"/>
    <property type="molecule type" value="Genomic_DNA"/>
</dbReference>
<proteinExistence type="predicted"/>